<feature type="non-terminal residue" evidence="5">
    <location>
        <position position="128"/>
    </location>
</feature>
<evidence type="ECO:0000256" key="1">
    <source>
        <dbReference type="ARBA" id="ARBA00022679"/>
    </source>
</evidence>
<organism evidence="5">
    <name type="scientific">marine metagenome</name>
    <dbReference type="NCBI Taxonomy" id="408172"/>
    <lineage>
        <taxon>unclassified sequences</taxon>
        <taxon>metagenomes</taxon>
        <taxon>ecological metagenomes</taxon>
    </lineage>
</organism>
<gene>
    <name evidence="5" type="ORF">METZ01_LOCUS217991</name>
</gene>
<dbReference type="PANTHER" id="PTHR43792">
    <property type="entry name" value="GNAT FAMILY, PUTATIVE (AFU_ORTHOLOGUE AFUA_3G00765)-RELATED-RELATED"/>
    <property type="match status" value="1"/>
</dbReference>
<dbReference type="Gene3D" id="3.40.630.30">
    <property type="match status" value="1"/>
</dbReference>
<accession>A0A382FSK9</accession>
<dbReference type="SUPFAM" id="SSF55729">
    <property type="entry name" value="Acyl-CoA N-acyltransferases (Nat)"/>
    <property type="match status" value="1"/>
</dbReference>
<reference evidence="5" key="1">
    <citation type="submission" date="2018-05" db="EMBL/GenBank/DDBJ databases">
        <authorList>
            <person name="Lanie J.A."/>
            <person name="Ng W.-L."/>
            <person name="Kazmierczak K.M."/>
            <person name="Andrzejewski T.M."/>
            <person name="Davidsen T.M."/>
            <person name="Wayne K.J."/>
            <person name="Tettelin H."/>
            <person name="Glass J.I."/>
            <person name="Rusch D."/>
            <person name="Podicherti R."/>
            <person name="Tsui H.-C.T."/>
            <person name="Winkler M.E."/>
        </authorList>
    </citation>
    <scope>NUCLEOTIDE SEQUENCE</scope>
</reference>
<keyword evidence="2" id="KW-0012">Acyltransferase</keyword>
<dbReference type="InterPro" id="IPR051531">
    <property type="entry name" value="N-acetyltransferase"/>
</dbReference>
<dbReference type="GO" id="GO:0008999">
    <property type="term" value="F:protein-N-terminal-alanine acetyltransferase activity"/>
    <property type="evidence" value="ECO:0007669"/>
    <property type="project" value="TreeGrafter"/>
</dbReference>
<evidence type="ECO:0000259" key="4">
    <source>
        <dbReference type="Pfam" id="PF13302"/>
    </source>
</evidence>
<proteinExistence type="inferred from homology"/>
<sequence>MTNQERLVGNALPRISTDRMVLCLLKPKYAELMVRFRIENKHHLARWEPSRTTYFFTPVFWKAQLAANIKRFQSGESCCLVMLNHEENEVLGVCNFTQIARGTMQSCQLGYSLAASHEGQGLMQEALI</sequence>
<protein>
    <recommendedName>
        <fullName evidence="4">N-acetyltransferase domain-containing protein</fullName>
    </recommendedName>
</protein>
<keyword evidence="1" id="KW-0808">Transferase</keyword>
<evidence type="ECO:0000256" key="2">
    <source>
        <dbReference type="ARBA" id="ARBA00023315"/>
    </source>
</evidence>
<dbReference type="InterPro" id="IPR000182">
    <property type="entry name" value="GNAT_dom"/>
</dbReference>
<evidence type="ECO:0000313" key="5">
    <source>
        <dbReference type="EMBL" id="SVB65137.1"/>
    </source>
</evidence>
<dbReference type="EMBL" id="UINC01051234">
    <property type="protein sequence ID" value="SVB65137.1"/>
    <property type="molecule type" value="Genomic_DNA"/>
</dbReference>
<dbReference type="GO" id="GO:0005737">
    <property type="term" value="C:cytoplasm"/>
    <property type="evidence" value="ECO:0007669"/>
    <property type="project" value="TreeGrafter"/>
</dbReference>
<name>A0A382FSK9_9ZZZZ</name>
<dbReference type="Pfam" id="PF13302">
    <property type="entry name" value="Acetyltransf_3"/>
    <property type="match status" value="1"/>
</dbReference>
<evidence type="ECO:0000256" key="3">
    <source>
        <dbReference type="ARBA" id="ARBA00038502"/>
    </source>
</evidence>
<dbReference type="PANTHER" id="PTHR43792:SF8">
    <property type="entry name" value="[RIBOSOMAL PROTEIN US5]-ALANINE N-ACETYLTRANSFERASE"/>
    <property type="match status" value="1"/>
</dbReference>
<dbReference type="InterPro" id="IPR016181">
    <property type="entry name" value="Acyl_CoA_acyltransferase"/>
</dbReference>
<feature type="domain" description="N-acetyltransferase" evidence="4">
    <location>
        <begin position="37"/>
        <end position="127"/>
    </location>
</feature>
<comment type="similarity">
    <text evidence="3">Belongs to the acetyltransferase family. RimJ subfamily.</text>
</comment>
<dbReference type="AlphaFoldDB" id="A0A382FSK9"/>